<dbReference type="Pfam" id="PF02591">
    <property type="entry name" value="Zn_ribbon_9"/>
    <property type="match status" value="1"/>
</dbReference>
<dbReference type="PANTHER" id="PTHR39082:SF1">
    <property type="entry name" value="SCAVENGER RECEPTOR CLASS A MEMBER 3"/>
    <property type="match status" value="1"/>
</dbReference>
<proteinExistence type="predicted"/>
<feature type="domain" description="C4-type zinc ribbon" evidence="2">
    <location>
        <begin position="204"/>
        <end position="238"/>
    </location>
</feature>
<dbReference type="Pfam" id="PF24481">
    <property type="entry name" value="CT398_CC"/>
    <property type="match status" value="1"/>
</dbReference>
<feature type="region of interest" description="Disordered" evidence="1">
    <location>
        <begin position="73"/>
        <end position="93"/>
    </location>
</feature>
<sequence length="246" mass="27365">MRAEPSDQLRLLDLQALDTHIAQLLHRKRTLPELADIKRLEREQEALADEMVAADTRVSDLETALRRAEADLEPVRQRRTRDQERIDGGTAGDPKALRAMIEEVEHLAARIATLEDAELEVMEALETATAERAELGRRAEALEQQLATYRAARDTKVADIDAEGRGLVRERNQLAPQLPADLLALYDKLRAAHGSGAAALRQRRCQGCLIELNAADLRAFAEAPADQVLRCEECSRILVRTPESGL</sequence>
<gene>
    <name evidence="4" type="ORF">DT076_11420</name>
</gene>
<keyword evidence="5" id="KW-1185">Reference proteome</keyword>
<evidence type="ECO:0000259" key="3">
    <source>
        <dbReference type="Pfam" id="PF24481"/>
    </source>
</evidence>
<reference evidence="4 5" key="1">
    <citation type="submission" date="2018-07" db="EMBL/GenBank/DDBJ databases">
        <title>Desertimonas flava gen. nov. sp. nov.</title>
        <authorList>
            <person name="Liu S."/>
        </authorList>
    </citation>
    <scope>NUCLEOTIDE SEQUENCE [LARGE SCALE GENOMIC DNA]</scope>
    <source>
        <strain evidence="4 5">16Sb5-5</strain>
    </source>
</reference>
<feature type="compositionally biased region" description="Basic and acidic residues" evidence="1">
    <location>
        <begin position="73"/>
        <end position="87"/>
    </location>
</feature>
<evidence type="ECO:0000313" key="4">
    <source>
        <dbReference type="EMBL" id="RCK69477.1"/>
    </source>
</evidence>
<dbReference type="InterPro" id="IPR056003">
    <property type="entry name" value="CT398_CC_hairpin"/>
</dbReference>
<comment type="caution">
    <text evidence="4">The sequence shown here is derived from an EMBL/GenBank/DDBJ whole genome shotgun (WGS) entry which is preliminary data.</text>
</comment>
<dbReference type="AlphaFoldDB" id="A0A367YUP1"/>
<evidence type="ECO:0000313" key="5">
    <source>
        <dbReference type="Proteomes" id="UP000252770"/>
    </source>
</evidence>
<dbReference type="Gene3D" id="1.10.287.1490">
    <property type="match status" value="1"/>
</dbReference>
<dbReference type="EMBL" id="QOUI01000006">
    <property type="protein sequence ID" value="RCK69477.1"/>
    <property type="molecule type" value="Genomic_DNA"/>
</dbReference>
<protein>
    <submittedName>
        <fullName evidence="4">Uncharacterized protein</fullName>
    </submittedName>
</protein>
<dbReference type="Proteomes" id="UP000252770">
    <property type="component" value="Unassembled WGS sequence"/>
</dbReference>
<evidence type="ECO:0000259" key="2">
    <source>
        <dbReference type="Pfam" id="PF02591"/>
    </source>
</evidence>
<dbReference type="InterPro" id="IPR052376">
    <property type="entry name" value="Oxidative_Scav/Glycosyltrans"/>
</dbReference>
<feature type="domain" description="CT398-like coiled coil hairpin" evidence="3">
    <location>
        <begin position="14"/>
        <end position="194"/>
    </location>
</feature>
<accession>A0A367YUP1</accession>
<organism evidence="4 5">
    <name type="scientific">Desertihabitans brevis</name>
    <dbReference type="NCBI Taxonomy" id="2268447"/>
    <lineage>
        <taxon>Bacteria</taxon>
        <taxon>Bacillati</taxon>
        <taxon>Actinomycetota</taxon>
        <taxon>Actinomycetes</taxon>
        <taxon>Propionibacteriales</taxon>
        <taxon>Propionibacteriaceae</taxon>
        <taxon>Desertihabitans</taxon>
    </lineage>
</organism>
<name>A0A367YUP1_9ACTN</name>
<evidence type="ECO:0000256" key="1">
    <source>
        <dbReference type="SAM" id="MobiDB-lite"/>
    </source>
</evidence>
<dbReference type="InterPro" id="IPR003743">
    <property type="entry name" value="Zf-RING_7"/>
</dbReference>
<dbReference type="PANTHER" id="PTHR39082">
    <property type="entry name" value="PHOSPHOLIPASE C-BETA-2-RELATED"/>
    <property type="match status" value="1"/>
</dbReference>